<dbReference type="GO" id="GO:0051782">
    <property type="term" value="P:negative regulation of cell division"/>
    <property type="evidence" value="ECO:0007669"/>
    <property type="project" value="TreeGrafter"/>
</dbReference>
<sequence length="434" mass="47169">MPKLGVEPERRRQPLASSTPGRGTPRHSSDDAVAPRLDDVGVDTSSIELSGSPATLSVQFPAAPVHDIPEDELAVAIDDVPVNPETLDSEHRNTRIVEVSAVASDAAEPQSISATRYQTGAPEPSALLTSERLLDGTPATRTPPEGRWQKLVYDVTRSRVNLGDSARAVARKELDARIRRRWEGGARFVPVLTRKGGVGKTTVTALLGMALADARDDRVIAIDANPDRGTLSERIAQHTDYTVRDIVRDIDSITGYSEFSDRVARDETRLDVLASDTDPHLAEAFNEADYNTVADLAARYYSLVLTDCGTGIVHSVMRATLARADSVVIVSGASVDEARLASETLTWLEQNGYDRLVKEAVVVLNTATHGAHMVRLDEIETHFQSRVREIVRIPYDPQLAAGSAISFRDLRPVTRHAARTLAALVVEGLPSRRA</sequence>
<dbReference type="SUPFAM" id="SSF52540">
    <property type="entry name" value="P-loop containing nucleoside triphosphate hydrolases"/>
    <property type="match status" value="1"/>
</dbReference>
<evidence type="ECO:0000313" key="3">
    <source>
        <dbReference type="EMBL" id="RLP72387.1"/>
    </source>
</evidence>
<dbReference type="PANTHER" id="PTHR43384">
    <property type="entry name" value="SEPTUM SITE-DETERMINING PROTEIN MIND HOMOLOG, CHLOROPLASTIC-RELATED"/>
    <property type="match status" value="1"/>
</dbReference>
<dbReference type="InterPro" id="IPR050625">
    <property type="entry name" value="ParA/MinD_ATPase"/>
</dbReference>
<dbReference type="GO" id="GO:0005829">
    <property type="term" value="C:cytosol"/>
    <property type="evidence" value="ECO:0007669"/>
    <property type="project" value="TreeGrafter"/>
</dbReference>
<name>A0A3L6ZWV7_9MICO</name>
<gene>
    <name evidence="3" type="ORF">D9V29_04340</name>
</gene>
<accession>A0A3L6ZWV7</accession>
<feature type="domain" description="CobQ/CobB/MinD/ParA nucleotide binding" evidence="2">
    <location>
        <begin position="193"/>
        <end position="370"/>
    </location>
</feature>
<evidence type="ECO:0000259" key="2">
    <source>
        <dbReference type="Pfam" id="PF01656"/>
    </source>
</evidence>
<dbReference type="Proteomes" id="UP000270299">
    <property type="component" value="Unassembled WGS sequence"/>
</dbReference>
<reference evidence="3 4" key="1">
    <citation type="submission" date="2018-10" db="EMBL/GenBank/DDBJ databases">
        <authorList>
            <person name="Li J."/>
        </authorList>
    </citation>
    <scope>NUCLEOTIDE SEQUENCE [LARGE SCALE GENOMIC DNA]</scope>
    <source>
        <strain evidence="3 4">CCTCC AB209002</strain>
    </source>
</reference>
<protein>
    <submittedName>
        <fullName evidence="3">MinD/ParA family protein</fullName>
    </submittedName>
</protein>
<feature type="region of interest" description="Disordered" evidence="1">
    <location>
        <begin position="1"/>
        <end position="49"/>
    </location>
</feature>
<comment type="caution">
    <text evidence="3">The sequence shown here is derived from an EMBL/GenBank/DDBJ whole genome shotgun (WGS) entry which is preliminary data.</text>
</comment>
<keyword evidence="4" id="KW-1185">Reference proteome</keyword>
<dbReference type="GO" id="GO:0016887">
    <property type="term" value="F:ATP hydrolysis activity"/>
    <property type="evidence" value="ECO:0007669"/>
    <property type="project" value="TreeGrafter"/>
</dbReference>
<dbReference type="AlphaFoldDB" id="A0A3L6ZWV7"/>
<dbReference type="PANTHER" id="PTHR43384:SF14">
    <property type="entry name" value="ESX-1 SECRETION-ASSOCIATED PROTEIN ESPI"/>
    <property type="match status" value="1"/>
</dbReference>
<dbReference type="GO" id="GO:0009898">
    <property type="term" value="C:cytoplasmic side of plasma membrane"/>
    <property type="evidence" value="ECO:0007669"/>
    <property type="project" value="TreeGrafter"/>
</dbReference>
<proteinExistence type="predicted"/>
<dbReference type="Pfam" id="PF01656">
    <property type="entry name" value="CbiA"/>
    <property type="match status" value="1"/>
</dbReference>
<dbReference type="EMBL" id="RCUV01000005">
    <property type="protein sequence ID" value="RLP72387.1"/>
    <property type="molecule type" value="Genomic_DNA"/>
</dbReference>
<dbReference type="OrthoDB" id="3204399at2"/>
<evidence type="ECO:0000313" key="4">
    <source>
        <dbReference type="Proteomes" id="UP000270299"/>
    </source>
</evidence>
<dbReference type="GO" id="GO:0005524">
    <property type="term" value="F:ATP binding"/>
    <property type="evidence" value="ECO:0007669"/>
    <property type="project" value="TreeGrafter"/>
</dbReference>
<dbReference type="Gene3D" id="3.40.50.300">
    <property type="entry name" value="P-loop containing nucleotide triphosphate hydrolases"/>
    <property type="match status" value="1"/>
</dbReference>
<organism evidence="3 4">
    <name type="scientific">Mycetocola manganoxydans</name>
    <dbReference type="NCBI Taxonomy" id="699879"/>
    <lineage>
        <taxon>Bacteria</taxon>
        <taxon>Bacillati</taxon>
        <taxon>Actinomycetota</taxon>
        <taxon>Actinomycetes</taxon>
        <taxon>Micrococcales</taxon>
        <taxon>Microbacteriaceae</taxon>
        <taxon>Mycetocola</taxon>
    </lineage>
</organism>
<feature type="compositionally biased region" description="Basic and acidic residues" evidence="1">
    <location>
        <begin position="1"/>
        <end position="12"/>
    </location>
</feature>
<dbReference type="InterPro" id="IPR002586">
    <property type="entry name" value="CobQ/CobB/MinD/ParA_Nub-bd_dom"/>
</dbReference>
<evidence type="ECO:0000256" key="1">
    <source>
        <dbReference type="SAM" id="MobiDB-lite"/>
    </source>
</evidence>
<dbReference type="InterPro" id="IPR027417">
    <property type="entry name" value="P-loop_NTPase"/>
</dbReference>